<dbReference type="InterPro" id="IPR014284">
    <property type="entry name" value="RNA_pol_sigma-70_dom"/>
</dbReference>
<evidence type="ECO:0000313" key="8">
    <source>
        <dbReference type="EMBL" id="TWE10398.1"/>
    </source>
</evidence>
<gene>
    <name evidence="8" type="ORF">BKA23_2758</name>
</gene>
<evidence type="ECO:0000259" key="6">
    <source>
        <dbReference type="Pfam" id="PF04542"/>
    </source>
</evidence>
<keyword evidence="5" id="KW-0804">Transcription</keyword>
<dbReference type="InterPro" id="IPR052704">
    <property type="entry name" value="ECF_Sigma-70_Domain"/>
</dbReference>
<dbReference type="PANTHER" id="PTHR30173:SF43">
    <property type="entry name" value="ECF RNA POLYMERASE SIGMA FACTOR SIGI-RELATED"/>
    <property type="match status" value="1"/>
</dbReference>
<dbReference type="Gene3D" id="1.10.10.10">
    <property type="entry name" value="Winged helix-like DNA-binding domain superfamily/Winged helix DNA-binding domain"/>
    <property type="match status" value="1"/>
</dbReference>
<dbReference type="EMBL" id="VIVQ01000002">
    <property type="protein sequence ID" value="TWE10398.1"/>
    <property type="molecule type" value="Genomic_DNA"/>
</dbReference>
<evidence type="ECO:0000259" key="7">
    <source>
        <dbReference type="Pfam" id="PF08281"/>
    </source>
</evidence>
<feature type="domain" description="RNA polymerase sigma-70 region 2" evidence="6">
    <location>
        <begin position="8"/>
        <end position="70"/>
    </location>
</feature>
<dbReference type="InterPro" id="IPR032710">
    <property type="entry name" value="NTF2-like_dom_sf"/>
</dbReference>
<comment type="subunit">
    <text evidence="2">Interacts transiently with the RNA polymerase catalytic core formed by RpoA, RpoB, RpoC and RpoZ (2 alpha, 1 beta, 1 beta' and 1 omega subunit) to form the RNA polymerase holoenzyme that can initiate transcription.</text>
</comment>
<dbReference type="InterPro" id="IPR013325">
    <property type="entry name" value="RNA_pol_sigma_r2"/>
</dbReference>
<dbReference type="Proteomes" id="UP000318297">
    <property type="component" value="Unassembled WGS sequence"/>
</dbReference>
<dbReference type="NCBIfam" id="TIGR02937">
    <property type="entry name" value="sigma70-ECF"/>
    <property type="match status" value="1"/>
</dbReference>
<protein>
    <submittedName>
        <fullName evidence="8">RNA polymerase sigma-70 factor (ECF subfamily)</fullName>
    </submittedName>
</protein>
<dbReference type="InterPro" id="IPR036388">
    <property type="entry name" value="WH-like_DNA-bd_sf"/>
</dbReference>
<keyword evidence="3" id="KW-0805">Transcription regulation</keyword>
<feature type="domain" description="RNA polymerase sigma factor 70 region 4 type 2" evidence="7">
    <location>
        <begin position="99"/>
        <end position="150"/>
    </location>
</feature>
<keyword evidence="9" id="KW-1185">Reference proteome</keyword>
<dbReference type="AlphaFoldDB" id="A0A561E462"/>
<dbReference type="GO" id="GO:0016987">
    <property type="term" value="F:sigma factor activity"/>
    <property type="evidence" value="ECO:0007669"/>
    <property type="project" value="UniProtKB-KW"/>
</dbReference>
<dbReference type="PANTHER" id="PTHR30173">
    <property type="entry name" value="SIGMA 19 FACTOR"/>
    <property type="match status" value="1"/>
</dbReference>
<dbReference type="Pfam" id="PF08281">
    <property type="entry name" value="Sigma70_r4_2"/>
    <property type="match status" value="1"/>
</dbReference>
<dbReference type="GO" id="GO:0006352">
    <property type="term" value="P:DNA-templated transcription initiation"/>
    <property type="evidence" value="ECO:0007669"/>
    <property type="project" value="InterPro"/>
</dbReference>
<proteinExistence type="inferred from homology"/>
<evidence type="ECO:0000256" key="4">
    <source>
        <dbReference type="ARBA" id="ARBA00023082"/>
    </source>
</evidence>
<evidence type="ECO:0000256" key="1">
    <source>
        <dbReference type="ARBA" id="ARBA00010641"/>
    </source>
</evidence>
<evidence type="ECO:0000313" key="9">
    <source>
        <dbReference type="Proteomes" id="UP000318297"/>
    </source>
</evidence>
<evidence type="ECO:0000256" key="5">
    <source>
        <dbReference type="ARBA" id="ARBA00023163"/>
    </source>
</evidence>
<dbReference type="GO" id="GO:0003677">
    <property type="term" value="F:DNA binding"/>
    <property type="evidence" value="ECO:0007669"/>
    <property type="project" value="InterPro"/>
</dbReference>
<dbReference type="SUPFAM" id="SSF88659">
    <property type="entry name" value="Sigma3 and sigma4 domains of RNA polymerase sigma factors"/>
    <property type="match status" value="1"/>
</dbReference>
<reference evidence="8 9" key="1">
    <citation type="submission" date="2019-06" db="EMBL/GenBank/DDBJ databases">
        <title>Sequencing the genomes of 1000 actinobacteria strains.</title>
        <authorList>
            <person name="Klenk H.-P."/>
        </authorList>
    </citation>
    <scope>NUCLEOTIDE SEQUENCE [LARGE SCALE GENOMIC DNA]</scope>
    <source>
        <strain evidence="8 9">DSM 19560</strain>
    </source>
</reference>
<keyword evidence="4" id="KW-0731">Sigma factor</keyword>
<dbReference type="OrthoDB" id="3211555at2"/>
<evidence type="ECO:0000256" key="2">
    <source>
        <dbReference type="ARBA" id="ARBA00011344"/>
    </source>
</evidence>
<dbReference type="InterPro" id="IPR013249">
    <property type="entry name" value="RNA_pol_sigma70_r4_t2"/>
</dbReference>
<comment type="caution">
    <text evidence="8">The sequence shown here is derived from an EMBL/GenBank/DDBJ whole genome shotgun (WGS) entry which is preliminary data.</text>
</comment>
<dbReference type="Gene3D" id="1.10.1740.10">
    <property type="match status" value="1"/>
</dbReference>
<dbReference type="SUPFAM" id="SSF88946">
    <property type="entry name" value="Sigma2 domain of RNA polymerase sigma factors"/>
    <property type="match status" value="1"/>
</dbReference>
<dbReference type="Gene3D" id="3.10.450.50">
    <property type="match status" value="1"/>
</dbReference>
<organism evidence="8 9">
    <name type="scientific">Rudaeicoccus suwonensis</name>
    <dbReference type="NCBI Taxonomy" id="657409"/>
    <lineage>
        <taxon>Bacteria</taxon>
        <taxon>Bacillati</taxon>
        <taxon>Actinomycetota</taxon>
        <taxon>Actinomycetes</taxon>
        <taxon>Micrococcales</taxon>
        <taxon>Dermacoccaceae</taxon>
        <taxon>Rudaeicoccus</taxon>
    </lineage>
</organism>
<dbReference type="InterPro" id="IPR007627">
    <property type="entry name" value="RNA_pol_sigma70_r2"/>
</dbReference>
<dbReference type="SUPFAM" id="SSF54427">
    <property type="entry name" value="NTF2-like"/>
    <property type="match status" value="1"/>
</dbReference>
<accession>A0A561E462</accession>
<evidence type="ECO:0000256" key="3">
    <source>
        <dbReference type="ARBA" id="ARBA00023015"/>
    </source>
</evidence>
<dbReference type="Pfam" id="PF04542">
    <property type="entry name" value="Sigma70_r2"/>
    <property type="match status" value="1"/>
</dbReference>
<comment type="similarity">
    <text evidence="1">Belongs to the sigma-70 factor family. ECF subfamily.</text>
</comment>
<sequence>MDDQTRRFEAERPRLTRIAERLLGDHAEAEDIVQNAWMRLARNEIDIENLPAWLTTVTTRLCLDRLRSKQPETASDLEPDEVAPDPADQIVLADAVGDALHLVLERLNPSERVAFVLHDSFTVDFATIAEILDVSPAAARKLGSRARTKLAATQDIPSTPTDATVIDAFLRAAKGGDLDTLVMLLAPQVVLEGADDAARAMGTPRLAGRSQVARLLNGGAKTAFPVFIGERPGAAWLHRGQFKVAFEFTVEDGVVCRIDLRADPTVLAAVHRRT</sequence>
<name>A0A561E462_9MICO</name>
<dbReference type="RefSeq" id="WP_145229329.1">
    <property type="nucleotide sequence ID" value="NZ_VIVQ01000002.1"/>
</dbReference>
<dbReference type="InterPro" id="IPR013324">
    <property type="entry name" value="RNA_pol_sigma_r3/r4-like"/>
</dbReference>